<evidence type="ECO:0000313" key="2">
    <source>
        <dbReference type="EMBL" id="GMF44888.1"/>
    </source>
</evidence>
<evidence type="ECO:0000256" key="1">
    <source>
        <dbReference type="SAM" id="MobiDB-lite"/>
    </source>
</evidence>
<dbReference type="PANTHER" id="PTHR37069">
    <property type="entry name" value="DDE_TNP_1_7 DOMAIN-CONTAINING PROTEIN"/>
    <property type="match status" value="1"/>
</dbReference>
<accession>A0A9W6XT17</accession>
<feature type="region of interest" description="Disordered" evidence="1">
    <location>
        <begin position="281"/>
        <end position="334"/>
    </location>
</feature>
<dbReference type="OrthoDB" id="129248at2759"/>
<evidence type="ECO:0000313" key="3">
    <source>
        <dbReference type="Proteomes" id="UP001165121"/>
    </source>
</evidence>
<sequence>MAGPISPQIDWLARSVKRHQDFDVSEVFTHLLVAPRDWCRHTDTSWCGESGGGKAGRGSRLQDAGLTTATCTCDLVVTRAARTALTSSVVKKLCWTRVPSTSVCARGDAQIAAAAEVVRLNYLPDIEAAEARARAREAATTVANSPQASLRPTPPVIPAAAVARKAPVAAIFCEVRSASPTPVPRRAPGKRPARRPVRSALDEATSSAASRTPPRPPHVLVAAPPHMTAEDSADSEDEDDLESSADSALSNGAANDGKSGEVNLMLNDMLALGNELLADNNDDLNTVGDDDNEPQYGSMESGDEAEKDDIETGEFDSDEGMEPQCAPDDDHDEETEQAITAEVLFTENFWSHFGGEDEVLAGNLKPQGLREMSATGWEDVVAPDTAEYLMTPYEPVNDAGSYPGICQGYSGPTADVLQRGDSPLALYFYFMPVVLWQHIAACSNEYHREMLPLRLEEAYLRYKYERRLNPKLP</sequence>
<dbReference type="Proteomes" id="UP001165121">
    <property type="component" value="Unassembled WGS sequence"/>
</dbReference>
<dbReference type="EMBL" id="BSXT01001740">
    <property type="protein sequence ID" value="GMF44888.1"/>
    <property type="molecule type" value="Genomic_DNA"/>
</dbReference>
<feature type="compositionally biased region" description="Acidic residues" evidence="1">
    <location>
        <begin position="301"/>
        <end position="334"/>
    </location>
</feature>
<feature type="region of interest" description="Disordered" evidence="1">
    <location>
        <begin position="179"/>
        <end position="259"/>
    </location>
</feature>
<protein>
    <submittedName>
        <fullName evidence="2">Unnamed protein product</fullName>
    </submittedName>
</protein>
<feature type="compositionally biased region" description="Acidic residues" evidence="1">
    <location>
        <begin position="231"/>
        <end position="243"/>
    </location>
</feature>
<keyword evidence="3" id="KW-1185">Reference proteome</keyword>
<reference evidence="2" key="1">
    <citation type="submission" date="2023-04" db="EMBL/GenBank/DDBJ databases">
        <title>Phytophthora fragariaefolia NBRC 109709.</title>
        <authorList>
            <person name="Ichikawa N."/>
            <person name="Sato H."/>
            <person name="Tonouchi N."/>
        </authorList>
    </citation>
    <scope>NUCLEOTIDE SEQUENCE</scope>
    <source>
        <strain evidence="2">NBRC 109709</strain>
    </source>
</reference>
<organism evidence="2 3">
    <name type="scientific">Phytophthora fragariaefolia</name>
    <dbReference type="NCBI Taxonomy" id="1490495"/>
    <lineage>
        <taxon>Eukaryota</taxon>
        <taxon>Sar</taxon>
        <taxon>Stramenopiles</taxon>
        <taxon>Oomycota</taxon>
        <taxon>Peronosporomycetes</taxon>
        <taxon>Peronosporales</taxon>
        <taxon>Peronosporaceae</taxon>
        <taxon>Phytophthora</taxon>
    </lineage>
</organism>
<gene>
    <name evidence="2" type="ORF">Pfra01_001585400</name>
</gene>
<dbReference type="AlphaFoldDB" id="A0A9W6XT17"/>
<comment type="caution">
    <text evidence="2">The sequence shown here is derived from an EMBL/GenBank/DDBJ whole genome shotgun (WGS) entry which is preliminary data.</text>
</comment>
<name>A0A9W6XT17_9STRA</name>
<proteinExistence type="predicted"/>
<feature type="compositionally biased region" description="Basic residues" evidence="1">
    <location>
        <begin position="187"/>
        <end position="197"/>
    </location>
</feature>
<dbReference type="PANTHER" id="PTHR37069:SF2">
    <property type="entry name" value="PIGGYBAC TRANSPOSABLE ELEMENT-DERIVED PROTEIN DOMAIN-CONTAINING PROTEIN"/>
    <property type="match status" value="1"/>
</dbReference>